<comment type="similarity">
    <text evidence="2">Belongs to the DCP1 family.</text>
</comment>
<dbReference type="CDD" id="cd09804">
    <property type="entry name" value="Dcp1"/>
    <property type="match status" value="1"/>
</dbReference>
<dbReference type="RefSeq" id="XP_008183492.1">
    <property type="nucleotide sequence ID" value="XM_008185270.2"/>
</dbReference>
<dbReference type="GeneID" id="100168709"/>
<comment type="subcellular location">
    <subcellularLocation>
        <location evidence="1">Cytoplasm</location>
    </subcellularLocation>
</comment>
<dbReference type="GO" id="GO:0008047">
    <property type="term" value="F:enzyme activator activity"/>
    <property type="evidence" value="ECO:0007669"/>
    <property type="project" value="InterPro"/>
</dbReference>
<dbReference type="CTD" id="37790"/>
<dbReference type="RefSeq" id="XP_008183491.1">
    <property type="nucleotide sequence ID" value="XM_008185269.2"/>
</dbReference>
<keyword evidence="5" id="KW-0866">Nonsense-mediated mRNA decay</keyword>
<sequence length="425" mass="47690">MSYGDSEAKMNLSALQRVDPYVDSIVQTAGHVALYSFNAEANAWQKTNVEGTLHVYTRSAEPLHSIMIMNRLNTNNLMEPIENGLDLQLQEPFLLYRNCGGSIYGIWFYDKEECAKISNILKSLIKSLIVKQNDKINKQETGSTKSIDLVSMLSRAQEDYRANKTSSKGSETPSKKVEETAPPQCVMDFFAQAGSGKNFSEGLPSLSSYANTQSTQTPALKTGSNESMLHKLMASPIHTVEQIEMQQRSATPRTDILVATHTEQTKTCSFNSIKPRSLINQLNQQDEDDTSHANRNGYHRPKDIKDNSFSTSLIENFLNQSDLSEKSNIVMGACMPLESQLDSDELMPPTRFILDDIEDELVTSSVNAMSITEPKHREPTSNKSNNKLEPLTKNQLLQAFEYLLKNDPDFMVKIHEGYVKSLLRN</sequence>
<evidence type="ECO:0000256" key="4">
    <source>
        <dbReference type="ARBA" id="ARBA00022664"/>
    </source>
</evidence>
<dbReference type="OrthoDB" id="440673at2759"/>
<dbReference type="EnsemblMetazoa" id="XM_003244753.4">
    <property type="protein sequence ID" value="XP_003244801.1"/>
    <property type="gene ID" value="LOC100168709"/>
</dbReference>
<protein>
    <recommendedName>
        <fullName evidence="7">mRNA-decapping enzyme C-terminal domain-containing protein</fullName>
    </recommendedName>
</protein>
<dbReference type="EnsemblMetazoa" id="XM_008185269.3">
    <property type="protein sequence ID" value="XP_008183491.1"/>
    <property type="gene ID" value="LOC100168709"/>
</dbReference>
<keyword evidence="3" id="KW-0963">Cytoplasm</keyword>
<dbReference type="KEGG" id="api:100168709"/>
<dbReference type="GO" id="GO:0000184">
    <property type="term" value="P:nuclear-transcribed mRNA catabolic process, nonsense-mediated decay"/>
    <property type="evidence" value="ECO:0007669"/>
    <property type="project" value="UniProtKB-KW"/>
</dbReference>
<dbReference type="Proteomes" id="UP000007819">
    <property type="component" value="Chromosome A1"/>
</dbReference>
<feature type="compositionally biased region" description="Polar residues" evidence="6">
    <location>
        <begin position="163"/>
        <end position="172"/>
    </location>
</feature>
<dbReference type="GO" id="GO:0031087">
    <property type="term" value="P:deadenylation-independent decapping of nuclear-transcribed mRNA"/>
    <property type="evidence" value="ECO:0007669"/>
    <property type="project" value="TreeGrafter"/>
</dbReference>
<evidence type="ECO:0000313" key="8">
    <source>
        <dbReference type="EnsemblMetazoa" id="XP_003244801.1"/>
    </source>
</evidence>
<feature type="region of interest" description="Disordered" evidence="6">
    <location>
        <begin position="283"/>
        <end position="306"/>
    </location>
</feature>
<dbReference type="Pfam" id="PF06058">
    <property type="entry name" value="DCP1"/>
    <property type="match status" value="1"/>
</dbReference>
<dbReference type="EnsemblMetazoa" id="XM_001952453.5">
    <property type="protein sequence ID" value="XP_001952488.1"/>
    <property type="gene ID" value="LOC100168709"/>
</dbReference>
<dbReference type="PANTHER" id="PTHR16290">
    <property type="entry name" value="TRANSCRIPTION FACTOR SMIF DECAPPING ENZYME DCP1"/>
    <property type="match status" value="1"/>
</dbReference>
<dbReference type="GO" id="GO:0003729">
    <property type="term" value="F:mRNA binding"/>
    <property type="evidence" value="ECO:0007669"/>
    <property type="project" value="TreeGrafter"/>
</dbReference>
<dbReference type="Gene3D" id="2.30.29.30">
    <property type="entry name" value="Pleckstrin-homology domain (PH domain)/Phosphotyrosine-binding domain (PTB)"/>
    <property type="match status" value="1"/>
</dbReference>
<feature type="region of interest" description="Disordered" evidence="6">
    <location>
        <begin position="158"/>
        <end position="179"/>
    </location>
</feature>
<feature type="domain" description="mRNA-decapping enzyme C-terminal" evidence="7">
    <location>
        <begin position="389"/>
        <end position="422"/>
    </location>
</feature>
<dbReference type="EnsemblMetazoa" id="XM_008185270.3">
    <property type="protein sequence ID" value="XP_008183492.1"/>
    <property type="gene ID" value="LOC100168709"/>
</dbReference>
<keyword evidence="9" id="KW-1185">Reference proteome</keyword>
<dbReference type="OMA" id="NASIFNM"/>
<evidence type="ECO:0000259" key="7">
    <source>
        <dbReference type="Pfam" id="PF16741"/>
    </source>
</evidence>
<dbReference type="AlphaFoldDB" id="A0A8R1W5Q5"/>
<dbReference type="RefSeq" id="XP_001952488.1">
    <property type="nucleotide sequence ID" value="XM_001952453.4"/>
</dbReference>
<evidence type="ECO:0000256" key="1">
    <source>
        <dbReference type="ARBA" id="ARBA00004496"/>
    </source>
</evidence>
<organism evidence="8 9">
    <name type="scientific">Acyrthosiphon pisum</name>
    <name type="common">Pea aphid</name>
    <dbReference type="NCBI Taxonomy" id="7029"/>
    <lineage>
        <taxon>Eukaryota</taxon>
        <taxon>Metazoa</taxon>
        <taxon>Ecdysozoa</taxon>
        <taxon>Arthropoda</taxon>
        <taxon>Hexapoda</taxon>
        <taxon>Insecta</taxon>
        <taxon>Pterygota</taxon>
        <taxon>Neoptera</taxon>
        <taxon>Paraneoptera</taxon>
        <taxon>Hemiptera</taxon>
        <taxon>Sternorrhyncha</taxon>
        <taxon>Aphidomorpha</taxon>
        <taxon>Aphidoidea</taxon>
        <taxon>Aphididae</taxon>
        <taxon>Macrosiphini</taxon>
        <taxon>Acyrthosiphon</taxon>
    </lineage>
</organism>
<keyword evidence="4" id="KW-0507">mRNA processing</keyword>
<feature type="region of interest" description="Disordered" evidence="6">
    <location>
        <begin position="368"/>
        <end position="389"/>
    </location>
</feature>
<dbReference type="SUPFAM" id="SSF50729">
    <property type="entry name" value="PH domain-like"/>
    <property type="match status" value="1"/>
</dbReference>
<reference evidence="8" key="2">
    <citation type="submission" date="2022-06" db="UniProtKB">
        <authorList>
            <consortium name="EnsemblMetazoa"/>
        </authorList>
    </citation>
    <scope>IDENTIFICATION</scope>
</reference>
<dbReference type="GO" id="GO:0006397">
    <property type="term" value="P:mRNA processing"/>
    <property type="evidence" value="ECO:0007669"/>
    <property type="project" value="UniProtKB-KW"/>
</dbReference>
<evidence type="ECO:0000256" key="5">
    <source>
        <dbReference type="ARBA" id="ARBA00023161"/>
    </source>
</evidence>
<dbReference type="GO" id="GO:0000932">
    <property type="term" value="C:P-body"/>
    <property type="evidence" value="ECO:0007669"/>
    <property type="project" value="TreeGrafter"/>
</dbReference>
<dbReference type="InterPro" id="IPR011993">
    <property type="entry name" value="PH-like_dom_sf"/>
</dbReference>
<evidence type="ECO:0000256" key="3">
    <source>
        <dbReference type="ARBA" id="ARBA00022490"/>
    </source>
</evidence>
<dbReference type="RefSeq" id="XP_003244801.1">
    <property type="nucleotide sequence ID" value="XM_003244753.3"/>
</dbReference>
<dbReference type="GO" id="GO:0000290">
    <property type="term" value="P:deadenylation-dependent decapping of nuclear-transcribed mRNA"/>
    <property type="evidence" value="ECO:0007669"/>
    <property type="project" value="InterPro"/>
</dbReference>
<dbReference type="InterPro" id="IPR031953">
    <property type="entry name" value="mRNA_decap_C"/>
</dbReference>
<reference evidence="9" key="1">
    <citation type="submission" date="2010-06" db="EMBL/GenBank/DDBJ databases">
        <authorList>
            <person name="Jiang H."/>
            <person name="Abraham K."/>
            <person name="Ali S."/>
            <person name="Alsbrooks S.L."/>
            <person name="Anim B.N."/>
            <person name="Anosike U.S."/>
            <person name="Attaway T."/>
            <person name="Bandaranaike D.P."/>
            <person name="Battles P.K."/>
            <person name="Bell S.N."/>
            <person name="Bell A.V."/>
            <person name="Beltran B."/>
            <person name="Bickham C."/>
            <person name="Bustamante Y."/>
            <person name="Caleb T."/>
            <person name="Canada A."/>
            <person name="Cardenas V."/>
            <person name="Carter K."/>
            <person name="Chacko J."/>
            <person name="Chandrabose M.N."/>
            <person name="Chavez D."/>
            <person name="Chavez A."/>
            <person name="Chen L."/>
            <person name="Chu H.-S."/>
            <person name="Claassen K.J."/>
            <person name="Cockrell R."/>
            <person name="Collins M."/>
            <person name="Cooper J.A."/>
            <person name="Cree A."/>
            <person name="Curry S.M."/>
            <person name="Da Y."/>
            <person name="Dao M.D."/>
            <person name="Das B."/>
            <person name="Davila M.-L."/>
            <person name="Davy-Carroll L."/>
            <person name="Denson S."/>
            <person name="Dinh H."/>
            <person name="Ebong V.E."/>
            <person name="Edwards J.R."/>
            <person name="Egan A."/>
            <person name="El-Daye J."/>
            <person name="Escobedo L."/>
            <person name="Fernandez S."/>
            <person name="Fernando P.R."/>
            <person name="Flagg N."/>
            <person name="Forbes L.D."/>
            <person name="Fowler R.G."/>
            <person name="Fu Q."/>
            <person name="Gabisi R.A."/>
            <person name="Ganer J."/>
            <person name="Garbino Pronczuk A."/>
            <person name="Garcia R.M."/>
            <person name="Garner T."/>
            <person name="Garrett T.E."/>
            <person name="Gonzalez D.A."/>
            <person name="Hamid H."/>
            <person name="Hawkins E.S."/>
            <person name="Hirani K."/>
            <person name="Hogues M.E."/>
            <person name="Hollins B."/>
            <person name="Hsiao C.-H."/>
            <person name="Jabil R."/>
            <person name="James M.L."/>
            <person name="Jhangiani S.N."/>
            <person name="Johnson B."/>
            <person name="Johnson Q."/>
            <person name="Joshi V."/>
            <person name="Kalu J.B."/>
            <person name="Kam C."/>
            <person name="Kashfia A."/>
            <person name="Keebler J."/>
            <person name="Kisamo H."/>
            <person name="Kovar C.L."/>
            <person name="Lago L.A."/>
            <person name="Lai C.-Y."/>
            <person name="Laidlaw J."/>
            <person name="Lara F."/>
            <person name="Le T.-K."/>
            <person name="Lee S.L."/>
            <person name="Legall F.H."/>
            <person name="Lemon S.J."/>
            <person name="Lewis L.R."/>
            <person name="Li B."/>
            <person name="Liu Y."/>
            <person name="Liu Y.-S."/>
            <person name="Lopez J."/>
            <person name="Lozado R.J."/>
            <person name="Lu J."/>
            <person name="Madu R.C."/>
            <person name="Maheshwari M."/>
            <person name="Maheshwari R."/>
            <person name="Malloy K."/>
            <person name="Martinez E."/>
            <person name="Mathew T."/>
            <person name="Mercado I.C."/>
            <person name="Mercado C."/>
            <person name="Meyer B."/>
            <person name="Montgomery K."/>
            <person name="Morgan M.B."/>
            <person name="Munidasa M."/>
            <person name="Nazareth L.V."/>
            <person name="Nelson J."/>
            <person name="Ng B.M."/>
            <person name="Nguyen N.B."/>
            <person name="Nguyen P.Q."/>
            <person name="Nguyen T."/>
            <person name="Obregon M."/>
            <person name="Okwuonu G.O."/>
            <person name="Onwere C.G."/>
            <person name="Orozco G."/>
            <person name="Parra A."/>
            <person name="Patel S."/>
            <person name="Patil S."/>
            <person name="Perez A."/>
            <person name="Perez Y."/>
            <person name="Pham C."/>
            <person name="Primus E.L."/>
            <person name="Pu L.-L."/>
            <person name="Puazo M."/>
            <person name="Qin X."/>
            <person name="Quiroz J.B."/>
            <person name="Reese J."/>
            <person name="Richards S."/>
            <person name="Rives C.M."/>
            <person name="Robberts R."/>
            <person name="Ruiz S.J."/>
            <person name="Ruiz M.J."/>
            <person name="Santibanez J."/>
            <person name="Schneider B.W."/>
            <person name="Sisson I."/>
            <person name="Smith M."/>
            <person name="Sodergren E."/>
            <person name="Song X.-Z."/>
            <person name="Song B.B."/>
            <person name="Summersgill H."/>
            <person name="Thelus R."/>
            <person name="Thornton R.D."/>
            <person name="Trejos Z.Y."/>
            <person name="Usmani K."/>
            <person name="Vattathil S."/>
            <person name="Villasana D."/>
            <person name="Walker D.L."/>
            <person name="Wang S."/>
            <person name="Wang K."/>
            <person name="White C.S."/>
            <person name="Williams A.C."/>
            <person name="Williamson J."/>
            <person name="Wilson K."/>
            <person name="Woghiren I.O."/>
            <person name="Woodworth J.R."/>
            <person name="Worley K.C."/>
            <person name="Wright R.A."/>
            <person name="Wu W."/>
            <person name="Young L."/>
            <person name="Zhang L."/>
            <person name="Zhang J."/>
            <person name="Zhu Y."/>
            <person name="Muzny D.M."/>
            <person name="Weinstock G."/>
            <person name="Gibbs R.A."/>
        </authorList>
    </citation>
    <scope>NUCLEOTIDE SEQUENCE [LARGE SCALE GENOMIC DNA]</scope>
    <source>
        <strain evidence="9">LSR1</strain>
    </source>
</reference>
<evidence type="ECO:0000313" key="9">
    <source>
        <dbReference type="Proteomes" id="UP000007819"/>
    </source>
</evidence>
<dbReference type="Pfam" id="PF16741">
    <property type="entry name" value="mRNA_decap_C"/>
    <property type="match status" value="1"/>
</dbReference>
<name>A0A8R1W5Q5_ACYPI</name>
<dbReference type="Gene3D" id="6.10.140.2030">
    <property type="match status" value="1"/>
</dbReference>
<dbReference type="InterPro" id="IPR010334">
    <property type="entry name" value="Dcp1"/>
</dbReference>
<dbReference type="PANTHER" id="PTHR16290:SF0">
    <property type="entry name" value="DECAPPING PROTEIN 1, ISOFORM A"/>
    <property type="match status" value="1"/>
</dbReference>
<evidence type="ECO:0000256" key="2">
    <source>
        <dbReference type="ARBA" id="ARBA00008778"/>
    </source>
</evidence>
<accession>A0A8R1W5Q5</accession>
<evidence type="ECO:0000256" key="6">
    <source>
        <dbReference type="SAM" id="MobiDB-lite"/>
    </source>
</evidence>
<proteinExistence type="inferred from homology"/>